<evidence type="ECO:0000256" key="4">
    <source>
        <dbReference type="ARBA" id="ARBA00013085"/>
    </source>
</evidence>
<dbReference type="Pfam" id="PF00459">
    <property type="entry name" value="Inositol_P"/>
    <property type="match status" value="1"/>
</dbReference>
<keyword evidence="8" id="KW-0460">Magnesium</keyword>
<evidence type="ECO:0000256" key="11">
    <source>
        <dbReference type="NCBIfam" id="TIGR02067"/>
    </source>
</evidence>
<comment type="catalytic activity">
    <reaction evidence="10">
        <text>L-histidinol phosphate + H2O = L-histidinol + phosphate</text>
        <dbReference type="Rhea" id="RHEA:14465"/>
        <dbReference type="ChEBI" id="CHEBI:15377"/>
        <dbReference type="ChEBI" id="CHEBI:43474"/>
        <dbReference type="ChEBI" id="CHEBI:57699"/>
        <dbReference type="ChEBI" id="CHEBI:57980"/>
        <dbReference type="EC" id="3.1.3.15"/>
    </reaction>
</comment>
<dbReference type="SUPFAM" id="SSF56655">
    <property type="entry name" value="Carbohydrate phosphatase"/>
    <property type="match status" value="1"/>
</dbReference>
<accession>A0ABS1DBT6</accession>
<organism evidence="12 13">
    <name type="scientific">Rhodovibrio sodomensis</name>
    <dbReference type="NCBI Taxonomy" id="1088"/>
    <lineage>
        <taxon>Bacteria</taxon>
        <taxon>Pseudomonadati</taxon>
        <taxon>Pseudomonadota</taxon>
        <taxon>Alphaproteobacteria</taxon>
        <taxon>Rhodospirillales</taxon>
        <taxon>Rhodovibrionaceae</taxon>
        <taxon>Rhodovibrio</taxon>
    </lineage>
</organism>
<evidence type="ECO:0000256" key="5">
    <source>
        <dbReference type="ARBA" id="ARBA00022605"/>
    </source>
</evidence>
<evidence type="ECO:0000256" key="9">
    <source>
        <dbReference type="ARBA" id="ARBA00023102"/>
    </source>
</evidence>
<protein>
    <recommendedName>
        <fullName evidence="4 11">Histidinol-phosphatase</fullName>
        <ecNumber evidence="4 11">3.1.3.15</ecNumber>
    </recommendedName>
</protein>
<keyword evidence="7" id="KW-0378">Hydrolase</keyword>
<comment type="similarity">
    <text evidence="3">Belongs to the inositol monophosphatase superfamily.</text>
</comment>
<evidence type="ECO:0000313" key="13">
    <source>
        <dbReference type="Proteomes" id="UP001296873"/>
    </source>
</evidence>
<comment type="pathway">
    <text evidence="2">Amino-acid biosynthesis; L-histidine biosynthesis; L-histidine from 5-phospho-alpha-D-ribose 1-diphosphate: step 8/9.</text>
</comment>
<dbReference type="InterPro" id="IPR000760">
    <property type="entry name" value="Inositol_monophosphatase-like"/>
</dbReference>
<keyword evidence="9" id="KW-0368">Histidine biosynthesis</keyword>
<evidence type="ECO:0000313" key="12">
    <source>
        <dbReference type="EMBL" id="MBK1667855.1"/>
    </source>
</evidence>
<keyword evidence="5" id="KW-0028">Amino-acid biosynthesis</keyword>
<keyword evidence="13" id="KW-1185">Reference proteome</keyword>
<dbReference type="PRINTS" id="PR00377">
    <property type="entry name" value="IMPHPHTASES"/>
</dbReference>
<comment type="caution">
    <text evidence="12">The sequence shown here is derived from an EMBL/GenBank/DDBJ whole genome shotgun (WGS) entry which is preliminary data.</text>
</comment>
<evidence type="ECO:0000256" key="3">
    <source>
        <dbReference type="ARBA" id="ARBA00009759"/>
    </source>
</evidence>
<proteinExistence type="inferred from homology"/>
<evidence type="ECO:0000256" key="6">
    <source>
        <dbReference type="ARBA" id="ARBA00022723"/>
    </source>
</evidence>
<evidence type="ECO:0000256" key="1">
    <source>
        <dbReference type="ARBA" id="ARBA00001946"/>
    </source>
</evidence>
<keyword evidence="6" id="KW-0479">Metal-binding</keyword>
<evidence type="ECO:0000256" key="10">
    <source>
        <dbReference type="ARBA" id="ARBA00049158"/>
    </source>
</evidence>
<dbReference type="CDD" id="cd01641">
    <property type="entry name" value="Bacterial_IMPase_like_1"/>
    <property type="match status" value="1"/>
</dbReference>
<evidence type="ECO:0000256" key="7">
    <source>
        <dbReference type="ARBA" id="ARBA00022801"/>
    </source>
</evidence>
<evidence type="ECO:0000256" key="2">
    <source>
        <dbReference type="ARBA" id="ARBA00004970"/>
    </source>
</evidence>
<dbReference type="Gene3D" id="3.40.190.80">
    <property type="match status" value="1"/>
</dbReference>
<dbReference type="PROSITE" id="PS00629">
    <property type="entry name" value="IMP_1"/>
    <property type="match status" value="1"/>
</dbReference>
<dbReference type="InterPro" id="IPR020583">
    <property type="entry name" value="Inositol_monoP_metal-BS"/>
</dbReference>
<dbReference type="Proteomes" id="UP001296873">
    <property type="component" value="Unassembled WGS sequence"/>
</dbReference>
<dbReference type="InterPro" id="IPR051090">
    <property type="entry name" value="Inositol_monoP_superfamily"/>
</dbReference>
<name>A0ABS1DBT6_9PROT</name>
<dbReference type="InterPro" id="IPR011809">
    <property type="entry name" value="His_9_proposed"/>
</dbReference>
<gene>
    <name evidence="12" type="primary">hisN</name>
    <name evidence="12" type="ORF">CKO28_07385</name>
</gene>
<dbReference type="PANTHER" id="PTHR43200:SF6">
    <property type="entry name" value="3'(2'),5'-BISPHOSPHATE NUCLEOTIDASE"/>
    <property type="match status" value="1"/>
</dbReference>
<reference evidence="12 13" key="1">
    <citation type="journal article" date="2020" name="Microorganisms">
        <title>Osmotic Adaptation and Compatible Solute Biosynthesis of Phototrophic Bacteria as Revealed from Genome Analyses.</title>
        <authorList>
            <person name="Imhoff J.F."/>
            <person name="Rahn T."/>
            <person name="Kunzel S."/>
            <person name="Keller A."/>
            <person name="Neulinger S.C."/>
        </authorList>
    </citation>
    <scope>NUCLEOTIDE SEQUENCE [LARGE SCALE GENOMIC DNA]</scope>
    <source>
        <strain evidence="12 13">DSM 9895</strain>
    </source>
</reference>
<evidence type="ECO:0000256" key="8">
    <source>
        <dbReference type="ARBA" id="ARBA00022842"/>
    </source>
</evidence>
<sequence length="297" mass="31157">MRKCIPGLACPHPREANVSDAHARPAAAPPAASADATPGDALLALAERLADAGRQAARHHFRTPVAVDDKPDASPVTIADREAESAMRRIIEEIHPDHGIVGEEHGTVRGDAEYVWVLDPIDGTKQFISGKPTFGCLIALVHRGRPVLGVIEMPALGERWVGAAGRPTLFTDAHGEVAAGSRGCARLDAATLCATSPGMFAHAADNAAFERLRAASKLTLYGGDCHNYGLLAAGYLDLVCEAGMSYYDFAALVPVIEGAGGVITDWRGRPLGPGSDGRVLAAGDRTLHAQALEQVRT</sequence>
<dbReference type="PANTHER" id="PTHR43200">
    <property type="entry name" value="PHOSPHATASE"/>
    <property type="match status" value="1"/>
</dbReference>
<dbReference type="EC" id="3.1.3.15" evidence="4 11"/>
<dbReference type="NCBIfam" id="TIGR02067">
    <property type="entry name" value="his_9_HisN"/>
    <property type="match status" value="1"/>
</dbReference>
<dbReference type="Gene3D" id="3.30.540.10">
    <property type="entry name" value="Fructose-1,6-Bisphosphatase, subunit A, domain 1"/>
    <property type="match status" value="1"/>
</dbReference>
<dbReference type="EMBL" id="NRRL01000013">
    <property type="protein sequence ID" value="MBK1667855.1"/>
    <property type="molecule type" value="Genomic_DNA"/>
</dbReference>
<comment type="cofactor">
    <cofactor evidence="1">
        <name>Mg(2+)</name>
        <dbReference type="ChEBI" id="CHEBI:18420"/>
    </cofactor>
</comment>